<dbReference type="FunFam" id="3.90.226.10:FF:000058">
    <property type="entry name" value="Enoyl-CoA hydratase/isomerase family protein"/>
    <property type="match status" value="1"/>
</dbReference>
<dbReference type="PANTHER" id="PTHR11941:SF171">
    <property type="entry name" value="SD19268P"/>
    <property type="match status" value="1"/>
</dbReference>
<comment type="similarity">
    <text evidence="1">Belongs to the enoyl-CoA hydratase/isomerase family.</text>
</comment>
<proteinExistence type="inferred from homology"/>
<dbReference type="EMBL" id="CP138591">
    <property type="protein sequence ID" value="WPH04334.1"/>
    <property type="molecule type" value="Genomic_DNA"/>
</dbReference>
<dbReference type="InterPro" id="IPR029045">
    <property type="entry name" value="ClpP/crotonase-like_dom_sf"/>
</dbReference>
<evidence type="ECO:0000256" key="2">
    <source>
        <dbReference type="ARBA" id="ARBA00023026"/>
    </source>
</evidence>
<dbReference type="Gene3D" id="3.90.226.10">
    <property type="entry name" value="2-enoyl-CoA Hydratase, Chain A, domain 1"/>
    <property type="match status" value="1"/>
</dbReference>
<dbReference type="InterPro" id="IPR001753">
    <property type="entry name" value="Enoyl-CoA_hydra/iso"/>
</dbReference>
<keyword evidence="3" id="KW-0456">Lyase</keyword>
<keyword evidence="5" id="KW-1185">Reference proteome</keyword>
<evidence type="ECO:0000256" key="1">
    <source>
        <dbReference type="ARBA" id="ARBA00005254"/>
    </source>
</evidence>
<dbReference type="Pfam" id="PF00378">
    <property type="entry name" value="ECH_1"/>
    <property type="match status" value="1"/>
</dbReference>
<dbReference type="GO" id="GO:0006635">
    <property type="term" value="P:fatty acid beta-oxidation"/>
    <property type="evidence" value="ECO:0007669"/>
    <property type="project" value="TreeGrafter"/>
</dbReference>
<dbReference type="FunFam" id="1.10.12.10:FF:000001">
    <property type="entry name" value="Probable enoyl-CoA hydratase, mitochondrial"/>
    <property type="match status" value="1"/>
</dbReference>
<dbReference type="Gene3D" id="1.10.12.10">
    <property type="entry name" value="Lyase 2-enoyl-coa Hydratase, Chain A, domain 2"/>
    <property type="match status" value="1"/>
</dbReference>
<dbReference type="InterPro" id="IPR014748">
    <property type="entry name" value="Enoyl-CoA_hydra_C"/>
</dbReference>
<dbReference type="GO" id="GO:0016836">
    <property type="term" value="F:hydro-lyase activity"/>
    <property type="evidence" value="ECO:0007669"/>
    <property type="project" value="UniProtKB-ARBA"/>
</dbReference>
<dbReference type="Proteomes" id="UP001303373">
    <property type="component" value="Chromosome 12"/>
</dbReference>
<dbReference type="SUPFAM" id="SSF52096">
    <property type="entry name" value="ClpP/crotonase"/>
    <property type="match status" value="1"/>
</dbReference>
<evidence type="ECO:0000313" key="5">
    <source>
        <dbReference type="Proteomes" id="UP001303373"/>
    </source>
</evidence>
<sequence>MLVLAQRAARRHGHQLLKTTSASYSTSLTSTIKISNIPAPHAGSITVLSLNRPKSRNALSQQLVAELNDVVENLHAEGGKGPSRALILASESDQAFCAGADLKERVTMSQDEVKAFLKKLRDTFTRLSTLPIPTISAISSTAFGGGLEIALSTNFRVLASTATVGLPETRLAILPGAGGTYRLPALIGANRARDLILTGRRVSGPEAYFLGICDRLVEVNEEEAQAPGVAREKVLTQAISMARDITEGGPIALKAALQAMNTWQQGETSENAAYDMVISTEDRMEGLRAFAEKRKPVYKGR</sequence>
<keyword evidence="2" id="KW-0843">Virulence</keyword>
<dbReference type="AlphaFoldDB" id="A0AAQ3RAK6"/>
<reference evidence="4 5" key="1">
    <citation type="submission" date="2023-11" db="EMBL/GenBank/DDBJ databases">
        <title>An acidophilic fungus is an integral part of prey digestion in a carnivorous sundew plant.</title>
        <authorList>
            <person name="Tsai I.J."/>
        </authorList>
    </citation>
    <scope>NUCLEOTIDE SEQUENCE [LARGE SCALE GENOMIC DNA]</scope>
    <source>
        <strain evidence="4">169a</strain>
    </source>
</reference>
<evidence type="ECO:0000313" key="4">
    <source>
        <dbReference type="EMBL" id="WPH04334.1"/>
    </source>
</evidence>
<accession>A0AAQ3RAK6</accession>
<name>A0AAQ3RAK6_9PEZI</name>
<gene>
    <name evidence="4" type="ORF">R9X50_00722300</name>
</gene>
<organism evidence="4 5">
    <name type="scientific">Acrodontium crateriforme</name>
    <dbReference type="NCBI Taxonomy" id="150365"/>
    <lineage>
        <taxon>Eukaryota</taxon>
        <taxon>Fungi</taxon>
        <taxon>Dikarya</taxon>
        <taxon>Ascomycota</taxon>
        <taxon>Pezizomycotina</taxon>
        <taxon>Dothideomycetes</taxon>
        <taxon>Dothideomycetidae</taxon>
        <taxon>Mycosphaerellales</taxon>
        <taxon>Teratosphaeriaceae</taxon>
        <taxon>Acrodontium</taxon>
    </lineage>
</organism>
<evidence type="ECO:0008006" key="6">
    <source>
        <dbReference type="Google" id="ProtNLM"/>
    </source>
</evidence>
<protein>
    <recommendedName>
        <fullName evidence="6">Enoyl-CoA hydratase</fullName>
    </recommendedName>
</protein>
<evidence type="ECO:0000256" key="3">
    <source>
        <dbReference type="ARBA" id="ARBA00023239"/>
    </source>
</evidence>
<dbReference type="PANTHER" id="PTHR11941">
    <property type="entry name" value="ENOYL-COA HYDRATASE-RELATED"/>
    <property type="match status" value="1"/>
</dbReference>
<dbReference type="CDD" id="cd06558">
    <property type="entry name" value="crotonase-like"/>
    <property type="match status" value="1"/>
</dbReference>
<dbReference type="GO" id="GO:0005739">
    <property type="term" value="C:mitochondrion"/>
    <property type="evidence" value="ECO:0007669"/>
    <property type="project" value="TreeGrafter"/>
</dbReference>